<protein>
    <submittedName>
        <fullName evidence="1">Uncharacterized protein</fullName>
    </submittedName>
</protein>
<dbReference type="AlphaFoldDB" id="A0A0D9YQN5"/>
<evidence type="ECO:0000313" key="1">
    <source>
        <dbReference type="EnsemblPlants" id="OGLUM02G12720.1"/>
    </source>
</evidence>
<reference evidence="1" key="1">
    <citation type="submission" date="2015-04" db="UniProtKB">
        <authorList>
            <consortium name="EnsemblPlants"/>
        </authorList>
    </citation>
    <scope>IDENTIFICATION</scope>
</reference>
<dbReference type="HOGENOM" id="CLU_1231549_0_0_1"/>
<keyword evidence="2" id="KW-1185">Reference proteome</keyword>
<evidence type="ECO:0000313" key="2">
    <source>
        <dbReference type="Proteomes" id="UP000026961"/>
    </source>
</evidence>
<dbReference type="Proteomes" id="UP000026961">
    <property type="component" value="Chromosome 2"/>
</dbReference>
<accession>A0A0D9YQN5</accession>
<proteinExistence type="predicted"/>
<dbReference type="Gramene" id="OGLUM02G12720.1">
    <property type="protein sequence ID" value="OGLUM02G12720.1"/>
    <property type="gene ID" value="OGLUM02G12720"/>
</dbReference>
<organism evidence="1">
    <name type="scientific">Oryza glumipatula</name>
    <dbReference type="NCBI Taxonomy" id="40148"/>
    <lineage>
        <taxon>Eukaryota</taxon>
        <taxon>Viridiplantae</taxon>
        <taxon>Streptophyta</taxon>
        <taxon>Embryophyta</taxon>
        <taxon>Tracheophyta</taxon>
        <taxon>Spermatophyta</taxon>
        <taxon>Magnoliopsida</taxon>
        <taxon>Liliopsida</taxon>
        <taxon>Poales</taxon>
        <taxon>Poaceae</taxon>
        <taxon>BOP clade</taxon>
        <taxon>Oryzoideae</taxon>
        <taxon>Oryzeae</taxon>
        <taxon>Oryzinae</taxon>
        <taxon>Oryza</taxon>
    </lineage>
</organism>
<reference evidence="1" key="2">
    <citation type="submission" date="2018-05" db="EMBL/GenBank/DDBJ databases">
        <title>OgluRS3 (Oryza glumaepatula Reference Sequence Version 3).</title>
        <authorList>
            <person name="Zhang J."/>
            <person name="Kudrna D."/>
            <person name="Lee S."/>
            <person name="Talag J."/>
            <person name="Welchert J."/>
            <person name="Wing R.A."/>
        </authorList>
    </citation>
    <scope>NUCLEOTIDE SEQUENCE [LARGE SCALE GENOMIC DNA]</scope>
</reference>
<sequence>MRAPLGGQHMRGAGAAVRRSAGRLRLGKPGAWSGGGKRRPVGEAAACARCLRRIEHSSWWKEPIEELSKRAVISIAILTVGDVPPTPTTCGNGIVAVEEAALNRELNVQWLVNPSEDAPVIQALRICVVCDEFWSSINDAGIRASGIFPPVMTIELTGVGADLRRRVERWRQAAAGGGGGCVRSVSASHRAFELVEGAYRGAEQASCGSRLLISWWLKISDGSVI</sequence>
<name>A0A0D9YQN5_9ORYZ</name>
<dbReference type="EnsemblPlants" id="OGLUM02G12720.1">
    <property type="protein sequence ID" value="OGLUM02G12720.1"/>
    <property type="gene ID" value="OGLUM02G12720"/>
</dbReference>